<dbReference type="SUPFAM" id="SSF90123">
    <property type="entry name" value="ABC transporter transmembrane region"/>
    <property type="match status" value="1"/>
</dbReference>
<proteinExistence type="predicted"/>
<evidence type="ECO:0000313" key="11">
    <source>
        <dbReference type="Proteomes" id="UP001596233"/>
    </source>
</evidence>
<evidence type="ECO:0000256" key="7">
    <source>
        <dbReference type="SAM" id="Phobius"/>
    </source>
</evidence>
<reference evidence="11" key="1">
    <citation type="journal article" date="2019" name="Int. J. Syst. Evol. Microbiol.">
        <title>The Global Catalogue of Microorganisms (GCM) 10K type strain sequencing project: providing services to taxonomists for standard genome sequencing and annotation.</title>
        <authorList>
            <consortium name="The Broad Institute Genomics Platform"/>
            <consortium name="The Broad Institute Genome Sequencing Center for Infectious Disease"/>
            <person name="Wu L."/>
            <person name="Ma J."/>
        </authorList>
    </citation>
    <scope>NUCLEOTIDE SEQUENCE [LARGE SCALE GENOMIC DNA]</scope>
    <source>
        <strain evidence="11">PCU 280</strain>
    </source>
</reference>
<feature type="transmembrane region" description="Helical" evidence="7">
    <location>
        <begin position="135"/>
        <end position="155"/>
    </location>
</feature>
<feature type="transmembrane region" description="Helical" evidence="7">
    <location>
        <begin position="161"/>
        <end position="178"/>
    </location>
</feature>
<evidence type="ECO:0000313" key="10">
    <source>
        <dbReference type="EMBL" id="MFC6333372.1"/>
    </source>
</evidence>
<feature type="transmembrane region" description="Helical" evidence="7">
    <location>
        <begin position="20"/>
        <end position="43"/>
    </location>
</feature>
<evidence type="ECO:0000256" key="2">
    <source>
        <dbReference type="ARBA" id="ARBA00022692"/>
    </source>
</evidence>
<comment type="caution">
    <text evidence="10">The sequence shown here is derived from an EMBL/GenBank/DDBJ whole genome shotgun (WGS) entry which is preliminary data.</text>
</comment>
<comment type="subcellular location">
    <subcellularLocation>
        <location evidence="1">Cell membrane</location>
        <topology evidence="1">Multi-pass membrane protein</topology>
    </subcellularLocation>
</comment>
<organism evidence="10 11">
    <name type="scientific">Paenibacillus septentrionalis</name>
    <dbReference type="NCBI Taxonomy" id="429342"/>
    <lineage>
        <taxon>Bacteria</taxon>
        <taxon>Bacillati</taxon>
        <taxon>Bacillota</taxon>
        <taxon>Bacilli</taxon>
        <taxon>Bacillales</taxon>
        <taxon>Paenibacillaceae</taxon>
        <taxon>Paenibacillus</taxon>
    </lineage>
</organism>
<dbReference type="Gene3D" id="1.20.1560.10">
    <property type="entry name" value="ABC transporter type 1, transmembrane domain"/>
    <property type="match status" value="1"/>
</dbReference>
<dbReference type="RefSeq" id="WP_379234789.1">
    <property type="nucleotide sequence ID" value="NZ_JBHSTE010000004.1"/>
</dbReference>
<keyword evidence="11" id="KW-1185">Reference proteome</keyword>
<dbReference type="InterPro" id="IPR003439">
    <property type="entry name" value="ABC_transporter-like_ATP-bd"/>
</dbReference>
<dbReference type="PROSITE" id="PS50893">
    <property type="entry name" value="ABC_TRANSPORTER_2"/>
    <property type="match status" value="1"/>
</dbReference>
<evidence type="ECO:0000259" key="9">
    <source>
        <dbReference type="PROSITE" id="PS50929"/>
    </source>
</evidence>
<protein>
    <submittedName>
        <fullName evidence="10">ABC transporter ATP-binding protein</fullName>
    </submittedName>
</protein>
<accession>A0ABW1V3N1</accession>
<dbReference type="Pfam" id="PF00005">
    <property type="entry name" value="ABC_tran"/>
    <property type="match status" value="1"/>
</dbReference>
<feature type="transmembrane region" description="Helical" evidence="7">
    <location>
        <begin position="267"/>
        <end position="288"/>
    </location>
</feature>
<dbReference type="InterPro" id="IPR027417">
    <property type="entry name" value="P-loop_NTPase"/>
</dbReference>
<keyword evidence="5 7" id="KW-1133">Transmembrane helix</keyword>
<sequence>MNHQLKKLLALIKDTKPPKWMMVVAVLLGIVETTMGLAVPLLTMEVINSFQDQGMSWSALLLVGLALLVQTAISGIAFYLMSAIGGKIVAGIRERVWSHVLRLRVAYFDKHESGETMSRITQDTNVIKELITQHFISFFTGLLTVVGSVAILLWIDWKMTLLMLIAVPLSIAVLLPLGSRMNQISLAHQDALAHFNGHLGRVLTNIRLVKAYQAEKVEDERGQSQIRSLYRIGLKEAKILSILSPVMTLVIMIVLIAIFGYGGAQVASGAITAGALVAIMFYLVQIVVPFTQMATFFTSVQKALGATERLHEMLEQPVEGGGETVLKAKQSELVFDQVDFRYEEKQIFNKLSLAIPHGKTTALVGTSGGGKTTIFSLIERFYDNHGGTIRYGDQPIEQIKLHEWRSLFGYVSQESPLTSGTIRDNVAYGDVAASEQDIIEALKKANAWEFISRLEHGIDTQVGEAGIKLSGGQRQRIAIARALLRDPKILLLDEATSNLDNESEAYVQEALKEAMKGRTTIIIAHRLSTVTHADQLIVLENGVITGRGTHQELMHGHDYYQKLVKRSAEAI</sequence>
<evidence type="ECO:0000256" key="4">
    <source>
        <dbReference type="ARBA" id="ARBA00022840"/>
    </source>
</evidence>
<evidence type="ECO:0000256" key="1">
    <source>
        <dbReference type="ARBA" id="ARBA00004651"/>
    </source>
</evidence>
<feature type="domain" description="ABC transmembrane type-1" evidence="9">
    <location>
        <begin position="23"/>
        <end position="302"/>
    </location>
</feature>
<dbReference type="InterPro" id="IPR011527">
    <property type="entry name" value="ABC1_TM_dom"/>
</dbReference>
<dbReference type="PANTHER" id="PTHR43394:SF1">
    <property type="entry name" value="ATP-BINDING CASSETTE SUB-FAMILY B MEMBER 10, MITOCHONDRIAL"/>
    <property type="match status" value="1"/>
</dbReference>
<name>A0ABW1V3N1_9BACL</name>
<dbReference type="InterPro" id="IPR003593">
    <property type="entry name" value="AAA+_ATPase"/>
</dbReference>
<evidence type="ECO:0000259" key="8">
    <source>
        <dbReference type="PROSITE" id="PS50893"/>
    </source>
</evidence>
<feature type="transmembrane region" description="Helical" evidence="7">
    <location>
        <begin position="55"/>
        <end position="80"/>
    </location>
</feature>
<dbReference type="PROSITE" id="PS00211">
    <property type="entry name" value="ABC_TRANSPORTER_1"/>
    <property type="match status" value="1"/>
</dbReference>
<keyword evidence="2 7" id="KW-0812">Transmembrane</keyword>
<dbReference type="InterPro" id="IPR017871">
    <property type="entry name" value="ABC_transporter-like_CS"/>
</dbReference>
<dbReference type="PROSITE" id="PS50929">
    <property type="entry name" value="ABC_TM1F"/>
    <property type="match status" value="1"/>
</dbReference>
<dbReference type="SMART" id="SM00382">
    <property type="entry name" value="AAA"/>
    <property type="match status" value="1"/>
</dbReference>
<evidence type="ECO:0000256" key="3">
    <source>
        <dbReference type="ARBA" id="ARBA00022741"/>
    </source>
</evidence>
<dbReference type="EMBL" id="JBHSTE010000004">
    <property type="protein sequence ID" value="MFC6333372.1"/>
    <property type="molecule type" value="Genomic_DNA"/>
</dbReference>
<keyword evidence="3" id="KW-0547">Nucleotide-binding</keyword>
<feature type="transmembrane region" description="Helical" evidence="7">
    <location>
        <begin position="239"/>
        <end position="261"/>
    </location>
</feature>
<dbReference type="Proteomes" id="UP001596233">
    <property type="component" value="Unassembled WGS sequence"/>
</dbReference>
<dbReference type="SUPFAM" id="SSF52540">
    <property type="entry name" value="P-loop containing nucleoside triphosphate hydrolases"/>
    <property type="match status" value="1"/>
</dbReference>
<feature type="domain" description="ABC transporter" evidence="8">
    <location>
        <begin position="333"/>
        <end position="566"/>
    </location>
</feature>
<dbReference type="InterPro" id="IPR039421">
    <property type="entry name" value="Type_1_exporter"/>
</dbReference>
<dbReference type="Pfam" id="PF00664">
    <property type="entry name" value="ABC_membrane"/>
    <property type="match status" value="1"/>
</dbReference>
<gene>
    <name evidence="10" type="ORF">ACFP56_12155</name>
</gene>
<keyword evidence="6 7" id="KW-0472">Membrane</keyword>
<dbReference type="PANTHER" id="PTHR43394">
    <property type="entry name" value="ATP-DEPENDENT PERMEASE MDL1, MITOCHONDRIAL"/>
    <property type="match status" value="1"/>
</dbReference>
<evidence type="ECO:0000256" key="6">
    <source>
        <dbReference type="ARBA" id="ARBA00023136"/>
    </source>
</evidence>
<dbReference type="CDD" id="cd18551">
    <property type="entry name" value="ABC_6TM_LmrA_like"/>
    <property type="match status" value="1"/>
</dbReference>
<dbReference type="InterPro" id="IPR036640">
    <property type="entry name" value="ABC1_TM_sf"/>
</dbReference>
<dbReference type="GO" id="GO:0005524">
    <property type="term" value="F:ATP binding"/>
    <property type="evidence" value="ECO:0007669"/>
    <property type="project" value="UniProtKB-KW"/>
</dbReference>
<keyword evidence="4 10" id="KW-0067">ATP-binding</keyword>
<evidence type="ECO:0000256" key="5">
    <source>
        <dbReference type="ARBA" id="ARBA00022989"/>
    </source>
</evidence>
<dbReference type="Gene3D" id="3.40.50.300">
    <property type="entry name" value="P-loop containing nucleotide triphosphate hydrolases"/>
    <property type="match status" value="1"/>
</dbReference>